<feature type="region of interest" description="Disordered" evidence="1">
    <location>
        <begin position="199"/>
        <end position="222"/>
    </location>
</feature>
<dbReference type="Proteomes" id="UP000217790">
    <property type="component" value="Unassembled WGS sequence"/>
</dbReference>
<proteinExistence type="predicted"/>
<keyword evidence="2" id="KW-0472">Membrane</keyword>
<organism evidence="3 4">
    <name type="scientific">Armillaria gallica</name>
    <name type="common">Bulbous honey fungus</name>
    <name type="synonym">Armillaria bulbosa</name>
    <dbReference type="NCBI Taxonomy" id="47427"/>
    <lineage>
        <taxon>Eukaryota</taxon>
        <taxon>Fungi</taxon>
        <taxon>Dikarya</taxon>
        <taxon>Basidiomycota</taxon>
        <taxon>Agaricomycotina</taxon>
        <taxon>Agaricomycetes</taxon>
        <taxon>Agaricomycetidae</taxon>
        <taxon>Agaricales</taxon>
        <taxon>Marasmiineae</taxon>
        <taxon>Physalacriaceae</taxon>
        <taxon>Armillaria</taxon>
    </lineage>
</organism>
<keyword evidence="2" id="KW-0812">Transmembrane</keyword>
<feature type="transmembrane region" description="Helical" evidence="2">
    <location>
        <begin position="28"/>
        <end position="48"/>
    </location>
</feature>
<accession>A0A2H3DDZ9</accession>
<name>A0A2H3DDZ9_ARMGA</name>
<keyword evidence="4" id="KW-1185">Reference proteome</keyword>
<keyword evidence="2" id="KW-1133">Transmembrane helix</keyword>
<reference evidence="4" key="1">
    <citation type="journal article" date="2017" name="Nat. Ecol. Evol.">
        <title>Genome expansion and lineage-specific genetic innovations in the forest pathogenic fungi Armillaria.</title>
        <authorList>
            <person name="Sipos G."/>
            <person name="Prasanna A.N."/>
            <person name="Walter M.C."/>
            <person name="O'Connor E."/>
            <person name="Balint B."/>
            <person name="Krizsan K."/>
            <person name="Kiss B."/>
            <person name="Hess J."/>
            <person name="Varga T."/>
            <person name="Slot J."/>
            <person name="Riley R."/>
            <person name="Boka B."/>
            <person name="Rigling D."/>
            <person name="Barry K."/>
            <person name="Lee J."/>
            <person name="Mihaltcheva S."/>
            <person name="LaButti K."/>
            <person name="Lipzen A."/>
            <person name="Waldron R."/>
            <person name="Moloney N.M."/>
            <person name="Sperisen C."/>
            <person name="Kredics L."/>
            <person name="Vagvoelgyi C."/>
            <person name="Patrignani A."/>
            <person name="Fitzpatrick D."/>
            <person name="Nagy I."/>
            <person name="Doyle S."/>
            <person name="Anderson J.B."/>
            <person name="Grigoriev I.V."/>
            <person name="Gueldener U."/>
            <person name="Muensterkoetter M."/>
            <person name="Nagy L.G."/>
        </authorList>
    </citation>
    <scope>NUCLEOTIDE SEQUENCE [LARGE SCALE GENOMIC DNA]</scope>
    <source>
        <strain evidence="4">Ar21-2</strain>
    </source>
</reference>
<dbReference type="EMBL" id="KZ293656">
    <property type="protein sequence ID" value="PBK93459.1"/>
    <property type="molecule type" value="Genomic_DNA"/>
</dbReference>
<evidence type="ECO:0000256" key="2">
    <source>
        <dbReference type="SAM" id="Phobius"/>
    </source>
</evidence>
<gene>
    <name evidence="3" type="ORF">ARMGADRAFT_1030092</name>
</gene>
<dbReference type="OrthoDB" id="10521582at2759"/>
<dbReference type="InParanoid" id="A0A2H3DDZ9"/>
<sequence>MFLPSSTSPSIGHITLADSIMIWRCWRLWRQCWLLILLPILLLISATAMRIISISKQLQDIISEPYSVLYVVFNCSTALWCTIIIIYRILTVIQAACKAGVAWLDEDLSMYYFDFLGAIARGIAPTLFVLRIAGGLIQPDNSCNEHTISSLHFGTHSAGQSETTSQQDSMLSVIINGDLEAQQRTDDEHGCYVMMGLQEDNTTQPERLEKDPGVITTGTRLN</sequence>
<evidence type="ECO:0000313" key="4">
    <source>
        <dbReference type="Proteomes" id="UP000217790"/>
    </source>
</evidence>
<evidence type="ECO:0000313" key="3">
    <source>
        <dbReference type="EMBL" id="PBK93459.1"/>
    </source>
</evidence>
<feature type="transmembrane region" description="Helical" evidence="2">
    <location>
        <begin position="68"/>
        <end position="90"/>
    </location>
</feature>
<dbReference type="AlphaFoldDB" id="A0A2H3DDZ9"/>
<evidence type="ECO:0000256" key="1">
    <source>
        <dbReference type="SAM" id="MobiDB-lite"/>
    </source>
</evidence>
<protein>
    <submittedName>
        <fullName evidence="3">Uncharacterized protein</fullName>
    </submittedName>
</protein>